<accession>A0ABW3YEY1</accession>
<protein>
    <recommendedName>
        <fullName evidence="4">Lipoprotein</fullName>
    </recommendedName>
</protein>
<dbReference type="RefSeq" id="WP_377570856.1">
    <property type="nucleotide sequence ID" value="NZ_JBHTMP010000018.1"/>
</dbReference>
<proteinExistence type="predicted"/>
<gene>
    <name evidence="2" type="ORF">ACFQ4H_14005</name>
</gene>
<evidence type="ECO:0000313" key="3">
    <source>
        <dbReference type="Proteomes" id="UP001597260"/>
    </source>
</evidence>
<dbReference type="Proteomes" id="UP001597260">
    <property type="component" value="Unassembled WGS sequence"/>
</dbReference>
<feature type="chain" id="PRO_5047226733" description="Lipoprotein" evidence="1">
    <location>
        <begin position="25"/>
        <end position="312"/>
    </location>
</feature>
<reference evidence="3" key="1">
    <citation type="journal article" date="2019" name="Int. J. Syst. Evol. Microbiol.">
        <title>The Global Catalogue of Microorganisms (GCM) 10K type strain sequencing project: providing services to taxonomists for standard genome sequencing and annotation.</title>
        <authorList>
            <consortium name="The Broad Institute Genomics Platform"/>
            <consortium name="The Broad Institute Genome Sequencing Center for Infectious Disease"/>
            <person name="Wu L."/>
            <person name="Ma J."/>
        </authorList>
    </citation>
    <scope>NUCLEOTIDE SEQUENCE [LARGE SCALE GENOMIC DNA]</scope>
    <source>
        <strain evidence="3">JCM 31037</strain>
    </source>
</reference>
<keyword evidence="3" id="KW-1185">Reference proteome</keyword>
<evidence type="ECO:0000256" key="1">
    <source>
        <dbReference type="SAM" id="SignalP"/>
    </source>
</evidence>
<name>A0ABW3YEY1_9ACTN</name>
<feature type="signal peptide" evidence="1">
    <location>
        <begin position="1"/>
        <end position="24"/>
    </location>
</feature>
<dbReference type="EMBL" id="JBHTMP010000018">
    <property type="protein sequence ID" value="MFD1322206.1"/>
    <property type="molecule type" value="Genomic_DNA"/>
</dbReference>
<sequence length="312" mass="33604">MRSPARTACLLLAVLAGPAGCAPAQPADPAPPPIRPQISTDAVDLATRSGTWPKTEQILETALNRLTHECMAAQGFDHPARPGALLSVPEDEAAVIDLPRRRRYGYELASAEPGRDGATGGPPGDPAYERLDRVERQRYDLAFFGPPGDTATVDTPEGRHYRVPRRGCVAQSRQGLVGDVVLWARITYLPEGINNRLAAQVPTAPSYVSAMAVWRSCMSARGHHHDTPQAARRSIKDELVATGPTVVLRKREIAVAVADGECAARAHLPSTALRVRREAVASLPESDLRVLAELTIERNAALAHAERITNGR</sequence>
<evidence type="ECO:0008006" key="4">
    <source>
        <dbReference type="Google" id="ProtNLM"/>
    </source>
</evidence>
<comment type="caution">
    <text evidence="2">The sequence shown here is derived from an EMBL/GenBank/DDBJ whole genome shotgun (WGS) entry which is preliminary data.</text>
</comment>
<evidence type="ECO:0000313" key="2">
    <source>
        <dbReference type="EMBL" id="MFD1322206.1"/>
    </source>
</evidence>
<organism evidence="2 3">
    <name type="scientific">Micromonospora sonneratiae</name>
    <dbReference type="NCBI Taxonomy" id="1184706"/>
    <lineage>
        <taxon>Bacteria</taxon>
        <taxon>Bacillati</taxon>
        <taxon>Actinomycetota</taxon>
        <taxon>Actinomycetes</taxon>
        <taxon>Micromonosporales</taxon>
        <taxon>Micromonosporaceae</taxon>
        <taxon>Micromonospora</taxon>
    </lineage>
</organism>
<keyword evidence="1" id="KW-0732">Signal</keyword>